<dbReference type="PANTHER" id="PTHR28259:SF1">
    <property type="entry name" value="FLUORIDE EXPORT PROTEIN 1-RELATED"/>
    <property type="match status" value="1"/>
</dbReference>
<protein>
    <recommendedName>
        <fullName evidence="10">Fluoride-specific ion channel FluC</fullName>
    </recommendedName>
</protein>
<comment type="activity regulation">
    <text evidence="10">Na(+) is not transported, but it plays an essential structural role and its presence is essential for fluoride channel function.</text>
</comment>
<dbReference type="Pfam" id="PF02537">
    <property type="entry name" value="CRCB"/>
    <property type="match status" value="1"/>
</dbReference>
<evidence type="ECO:0000256" key="3">
    <source>
        <dbReference type="ARBA" id="ARBA00022692"/>
    </source>
</evidence>
<organism evidence="11 12">
    <name type="scientific">Paenibacillus spongiae</name>
    <dbReference type="NCBI Taxonomy" id="2909671"/>
    <lineage>
        <taxon>Bacteria</taxon>
        <taxon>Bacillati</taxon>
        <taxon>Bacillota</taxon>
        <taxon>Bacilli</taxon>
        <taxon>Bacillales</taxon>
        <taxon>Paenibacillaceae</taxon>
        <taxon>Paenibacillus</taxon>
    </lineage>
</organism>
<keyword evidence="3 10" id="KW-0812">Transmembrane</keyword>
<comment type="subcellular location">
    <subcellularLocation>
        <location evidence="1 10">Cell membrane</location>
        <topology evidence="1 10">Multi-pass membrane protein</topology>
    </subcellularLocation>
</comment>
<dbReference type="PANTHER" id="PTHR28259">
    <property type="entry name" value="FLUORIDE EXPORT PROTEIN 1-RELATED"/>
    <property type="match status" value="1"/>
</dbReference>
<comment type="similarity">
    <text evidence="7 10">Belongs to the fluoride channel Fluc/FEX (TC 1.A.43) family.</text>
</comment>
<feature type="binding site" evidence="10">
    <location>
        <position position="72"/>
    </location>
    <ligand>
        <name>Na(+)</name>
        <dbReference type="ChEBI" id="CHEBI:29101"/>
        <note>structural</note>
    </ligand>
</feature>
<keyword evidence="10" id="KW-0479">Metal-binding</keyword>
<proteinExistence type="inferred from homology"/>
<evidence type="ECO:0000313" key="12">
    <source>
        <dbReference type="Proteomes" id="UP001057877"/>
    </source>
</evidence>
<dbReference type="Proteomes" id="UP001057877">
    <property type="component" value="Chromosome"/>
</dbReference>
<keyword evidence="2 10" id="KW-1003">Cell membrane</keyword>
<keyword evidence="10" id="KW-0813">Transport</keyword>
<feature type="transmembrane region" description="Helical" evidence="10">
    <location>
        <begin position="34"/>
        <end position="54"/>
    </location>
</feature>
<comment type="catalytic activity">
    <reaction evidence="8">
        <text>fluoride(in) = fluoride(out)</text>
        <dbReference type="Rhea" id="RHEA:76159"/>
        <dbReference type="ChEBI" id="CHEBI:17051"/>
    </reaction>
    <physiologicalReaction direction="left-to-right" evidence="8">
        <dbReference type="Rhea" id="RHEA:76160"/>
    </physiologicalReaction>
</comment>
<dbReference type="HAMAP" id="MF_00454">
    <property type="entry name" value="FluC"/>
    <property type="match status" value="1"/>
</dbReference>
<comment type="function">
    <text evidence="9 10">Fluoride-specific ion channel. Important for reducing fluoride concentration in the cell, thus reducing its toxicity.</text>
</comment>
<evidence type="ECO:0000256" key="6">
    <source>
        <dbReference type="ARBA" id="ARBA00023303"/>
    </source>
</evidence>
<keyword evidence="5 10" id="KW-0472">Membrane</keyword>
<reference evidence="11" key="1">
    <citation type="submission" date="2022-01" db="EMBL/GenBank/DDBJ databases">
        <title>Paenibacillus spongiae sp. nov., isolated from marine sponge.</title>
        <authorList>
            <person name="Li Z."/>
            <person name="Zhang M."/>
        </authorList>
    </citation>
    <scope>NUCLEOTIDE SEQUENCE</scope>
    <source>
        <strain evidence="11">PHS-Z3</strain>
    </source>
</reference>
<keyword evidence="10" id="KW-0915">Sodium</keyword>
<accession>A0ABY5S4W3</accession>
<feature type="binding site" evidence="10">
    <location>
        <position position="75"/>
    </location>
    <ligand>
        <name>Na(+)</name>
        <dbReference type="ChEBI" id="CHEBI:29101"/>
        <note>structural</note>
    </ligand>
</feature>
<evidence type="ECO:0000256" key="7">
    <source>
        <dbReference type="ARBA" id="ARBA00035120"/>
    </source>
</evidence>
<keyword evidence="12" id="KW-1185">Reference proteome</keyword>
<evidence type="ECO:0000256" key="8">
    <source>
        <dbReference type="ARBA" id="ARBA00035585"/>
    </source>
</evidence>
<dbReference type="EMBL" id="CP091430">
    <property type="protein sequence ID" value="UVI27880.1"/>
    <property type="molecule type" value="Genomic_DNA"/>
</dbReference>
<dbReference type="RefSeq" id="WP_258383968.1">
    <property type="nucleotide sequence ID" value="NZ_CP091430.1"/>
</dbReference>
<keyword evidence="6 10" id="KW-0407">Ion channel</keyword>
<evidence type="ECO:0000256" key="5">
    <source>
        <dbReference type="ARBA" id="ARBA00023136"/>
    </source>
</evidence>
<evidence type="ECO:0000256" key="2">
    <source>
        <dbReference type="ARBA" id="ARBA00022475"/>
    </source>
</evidence>
<evidence type="ECO:0000256" key="1">
    <source>
        <dbReference type="ARBA" id="ARBA00004651"/>
    </source>
</evidence>
<gene>
    <name evidence="10" type="primary">fluC</name>
    <name evidence="10" type="synonym">crcB</name>
    <name evidence="11" type="ORF">L1F29_20755</name>
</gene>
<feature type="transmembrane region" description="Helical" evidence="10">
    <location>
        <begin position="61"/>
        <end position="84"/>
    </location>
</feature>
<evidence type="ECO:0000256" key="4">
    <source>
        <dbReference type="ARBA" id="ARBA00022989"/>
    </source>
</evidence>
<keyword evidence="10" id="KW-0406">Ion transport</keyword>
<evidence type="ECO:0000256" key="9">
    <source>
        <dbReference type="ARBA" id="ARBA00049940"/>
    </source>
</evidence>
<sequence length="123" mass="13134">MITLFLIALGGAVGSAVRYGIGRLVQSRGYRPYMGTMVINAAGSLLIGIVAGLYSHNPKPALYFFIAVGLLGGFTTFSTFMVQLVTLARQRSYGEAIRYGIGSLAAGFALTSLGYAFVWHMLN</sequence>
<keyword evidence="4 10" id="KW-1133">Transmembrane helix</keyword>
<evidence type="ECO:0000256" key="10">
    <source>
        <dbReference type="HAMAP-Rule" id="MF_00454"/>
    </source>
</evidence>
<feature type="transmembrane region" description="Helical" evidence="10">
    <location>
        <begin position="96"/>
        <end position="118"/>
    </location>
</feature>
<evidence type="ECO:0000313" key="11">
    <source>
        <dbReference type="EMBL" id="UVI27880.1"/>
    </source>
</evidence>
<name>A0ABY5S4W3_9BACL</name>
<dbReference type="InterPro" id="IPR003691">
    <property type="entry name" value="FluC"/>
</dbReference>